<feature type="region of interest" description="Disordered" evidence="1">
    <location>
        <begin position="1"/>
        <end position="47"/>
    </location>
</feature>
<protein>
    <submittedName>
        <fullName evidence="2">Uncharacterized protein</fullName>
    </submittedName>
</protein>
<accession>A0A5N6NQG3</accession>
<dbReference type="EMBL" id="SZYD01000009">
    <property type="protein sequence ID" value="KAD5316804.1"/>
    <property type="molecule type" value="Genomic_DNA"/>
</dbReference>
<evidence type="ECO:0000313" key="2">
    <source>
        <dbReference type="EMBL" id="KAD5316804.1"/>
    </source>
</evidence>
<reference evidence="2 3" key="1">
    <citation type="submission" date="2019-05" db="EMBL/GenBank/DDBJ databases">
        <title>Mikania micrantha, genome provides insights into the molecular mechanism of rapid growth.</title>
        <authorList>
            <person name="Liu B."/>
        </authorList>
    </citation>
    <scope>NUCLEOTIDE SEQUENCE [LARGE SCALE GENOMIC DNA]</scope>
    <source>
        <strain evidence="2">NLD-2019</strain>
        <tissue evidence="2">Leaf</tissue>
    </source>
</reference>
<dbReference type="AlphaFoldDB" id="A0A5N6NQG3"/>
<comment type="caution">
    <text evidence="2">The sequence shown here is derived from an EMBL/GenBank/DDBJ whole genome shotgun (WGS) entry which is preliminary data.</text>
</comment>
<sequence>MALDIGYEVAGKRSKKNRSKKQEGSRLRKKEKEESSKNPINNSKLIGSARSKKIRNLVFLISSSKISKIARSKKQESLARER</sequence>
<keyword evidence="3" id="KW-1185">Reference proteome</keyword>
<proteinExistence type="predicted"/>
<evidence type="ECO:0000313" key="3">
    <source>
        <dbReference type="Proteomes" id="UP000326396"/>
    </source>
</evidence>
<evidence type="ECO:0000256" key="1">
    <source>
        <dbReference type="SAM" id="MobiDB-lite"/>
    </source>
</evidence>
<dbReference type="Proteomes" id="UP000326396">
    <property type="component" value="Linkage Group LG17"/>
</dbReference>
<feature type="compositionally biased region" description="Basic and acidic residues" evidence="1">
    <location>
        <begin position="20"/>
        <end position="36"/>
    </location>
</feature>
<name>A0A5N6NQG3_9ASTR</name>
<gene>
    <name evidence="2" type="ORF">E3N88_16750</name>
</gene>
<organism evidence="2 3">
    <name type="scientific">Mikania micrantha</name>
    <name type="common">bitter vine</name>
    <dbReference type="NCBI Taxonomy" id="192012"/>
    <lineage>
        <taxon>Eukaryota</taxon>
        <taxon>Viridiplantae</taxon>
        <taxon>Streptophyta</taxon>
        <taxon>Embryophyta</taxon>
        <taxon>Tracheophyta</taxon>
        <taxon>Spermatophyta</taxon>
        <taxon>Magnoliopsida</taxon>
        <taxon>eudicotyledons</taxon>
        <taxon>Gunneridae</taxon>
        <taxon>Pentapetalae</taxon>
        <taxon>asterids</taxon>
        <taxon>campanulids</taxon>
        <taxon>Asterales</taxon>
        <taxon>Asteraceae</taxon>
        <taxon>Asteroideae</taxon>
        <taxon>Heliantheae alliance</taxon>
        <taxon>Eupatorieae</taxon>
        <taxon>Mikania</taxon>
    </lineage>
</organism>